<proteinExistence type="predicted"/>
<sequence length="224" mass="24426">MTKTLPADDTGTRADPPGERLVLQMWRTPVYQADCTGAAQHLPALRELVLDADKNGAQSGAVNVIKSAPTMLTWKHPSIDWLGHQISVAGRALARAVLGEAADEIDDHDIVTEAWAVICRPGRPLRPHTRHDSAWSGLLSIATDPDPHPDGDSDAGYLHMLDPRPAAVTRAASPGAVHYCPVPGRMIAFPGWQAHWMKATTTRSRLRIAIAWNITYHQHGSWTP</sequence>
<dbReference type="RefSeq" id="WP_138644598.1">
    <property type="nucleotide sequence ID" value="NZ_VCKW01000033.1"/>
</dbReference>
<dbReference type="Proteomes" id="UP000309174">
    <property type="component" value="Unassembled WGS sequence"/>
</dbReference>
<organism evidence="1 2">
    <name type="scientific">Actinomadura soli</name>
    <dbReference type="NCBI Taxonomy" id="2508997"/>
    <lineage>
        <taxon>Bacteria</taxon>
        <taxon>Bacillati</taxon>
        <taxon>Actinomycetota</taxon>
        <taxon>Actinomycetes</taxon>
        <taxon>Streptosporangiales</taxon>
        <taxon>Thermomonosporaceae</taxon>
        <taxon>Actinomadura</taxon>
    </lineage>
</organism>
<dbReference type="OrthoDB" id="9783136at2"/>
<gene>
    <name evidence="1" type="ORF">ETD83_08950</name>
</gene>
<protein>
    <recommendedName>
        <fullName evidence="3">2-oxoglutarate-Fe(II)-dependent oxygenase superfamily protein</fullName>
    </recommendedName>
</protein>
<dbReference type="Gene3D" id="2.60.120.620">
    <property type="entry name" value="q2cbj1_9rhob like domain"/>
    <property type="match status" value="1"/>
</dbReference>
<dbReference type="AlphaFoldDB" id="A0A5C4JFX1"/>
<dbReference type="Pfam" id="PF13759">
    <property type="entry name" value="2OG-FeII_Oxy_5"/>
    <property type="match status" value="1"/>
</dbReference>
<evidence type="ECO:0000313" key="2">
    <source>
        <dbReference type="Proteomes" id="UP000309174"/>
    </source>
</evidence>
<dbReference type="EMBL" id="VCKW01000033">
    <property type="protein sequence ID" value="TMR04202.1"/>
    <property type="molecule type" value="Genomic_DNA"/>
</dbReference>
<dbReference type="InterPro" id="IPR012668">
    <property type="entry name" value="CHP02466"/>
</dbReference>
<reference evidence="1 2" key="1">
    <citation type="submission" date="2019-05" db="EMBL/GenBank/DDBJ databases">
        <title>Draft genome sequence of Actinomadura sp. 14C53.</title>
        <authorList>
            <person name="Saricaoglu S."/>
            <person name="Isik K."/>
        </authorList>
    </citation>
    <scope>NUCLEOTIDE SEQUENCE [LARGE SCALE GENOMIC DNA]</scope>
    <source>
        <strain evidence="1 2">14C53</strain>
    </source>
</reference>
<evidence type="ECO:0000313" key="1">
    <source>
        <dbReference type="EMBL" id="TMR04202.1"/>
    </source>
</evidence>
<keyword evidence="2" id="KW-1185">Reference proteome</keyword>
<name>A0A5C4JFX1_9ACTN</name>
<comment type="caution">
    <text evidence="1">The sequence shown here is derived from an EMBL/GenBank/DDBJ whole genome shotgun (WGS) entry which is preliminary data.</text>
</comment>
<accession>A0A5C4JFX1</accession>
<evidence type="ECO:0008006" key="3">
    <source>
        <dbReference type="Google" id="ProtNLM"/>
    </source>
</evidence>